<gene>
    <name evidence="1" type="ORF">VITU9109_19195</name>
</gene>
<protein>
    <submittedName>
        <fullName evidence="1">Uncharacterized protein</fullName>
    </submittedName>
</protein>
<dbReference type="Proteomes" id="UP000003836">
    <property type="component" value="Unassembled WGS sequence"/>
</dbReference>
<evidence type="ECO:0000313" key="1">
    <source>
        <dbReference type="EMBL" id="EGU58301.1"/>
    </source>
</evidence>
<accession>A0ABN0DKU7</accession>
<proteinExistence type="predicted"/>
<dbReference type="RefSeq" id="WP_004743215.1">
    <property type="nucleotide sequence ID" value="NZ_AFWI01000032.1"/>
</dbReference>
<keyword evidence="2" id="KW-1185">Reference proteome</keyword>
<dbReference type="GeneID" id="91961757"/>
<reference evidence="1 2" key="1">
    <citation type="journal article" date="2012" name="Int. J. Syst. Evol. Microbiol.">
        <title>Vibrio caribbeanicus sp. nov., isolated from the marine sponge Scleritoderma cyanea.</title>
        <authorList>
            <person name="Hoffmann M."/>
            <person name="Monday S.R."/>
            <person name="Allard M.W."/>
            <person name="Strain E.A."/>
            <person name="Whittaker P."/>
            <person name="Naum M."/>
            <person name="McCarthy P.J."/>
            <person name="Lopez J.V."/>
            <person name="Fischer M."/>
            <person name="Brown E.W."/>
        </authorList>
    </citation>
    <scope>NUCLEOTIDE SEQUENCE [LARGE SCALE GENOMIC DNA]</scope>
    <source>
        <strain evidence="1 2">ATCC 19109</strain>
    </source>
</reference>
<comment type="caution">
    <text evidence="1">The sequence shown here is derived from an EMBL/GenBank/DDBJ whole genome shotgun (WGS) entry which is preliminary data.</text>
</comment>
<dbReference type="EMBL" id="AFWI01000032">
    <property type="protein sequence ID" value="EGU58301.1"/>
    <property type="molecule type" value="Genomic_DNA"/>
</dbReference>
<evidence type="ECO:0000313" key="2">
    <source>
        <dbReference type="Proteomes" id="UP000003836"/>
    </source>
</evidence>
<organism evidence="1 2">
    <name type="scientific">Vibrio tubiashii ATCC 19109</name>
    <dbReference type="NCBI Taxonomy" id="1051646"/>
    <lineage>
        <taxon>Bacteria</taxon>
        <taxon>Pseudomonadati</taxon>
        <taxon>Pseudomonadota</taxon>
        <taxon>Gammaproteobacteria</taxon>
        <taxon>Vibrionales</taxon>
        <taxon>Vibrionaceae</taxon>
        <taxon>Vibrio</taxon>
        <taxon>Vibrio oreintalis group</taxon>
    </lineage>
</organism>
<sequence>MLIPMSDRNINRFKVLQDVRERRLRNISHAFTNPVIAETV</sequence>
<name>A0ABN0DKU7_9VIBR</name>